<organism evidence="1 2">
    <name type="scientific">Entamoeba histolytica HM-3:IMSS</name>
    <dbReference type="NCBI Taxonomy" id="885315"/>
    <lineage>
        <taxon>Eukaryota</taxon>
        <taxon>Amoebozoa</taxon>
        <taxon>Evosea</taxon>
        <taxon>Archamoebae</taxon>
        <taxon>Mastigamoebida</taxon>
        <taxon>Entamoebidae</taxon>
        <taxon>Entamoeba</taxon>
    </lineage>
</organism>
<accession>M7WBR9</accession>
<dbReference type="EMBL" id="KB637714">
    <property type="protein sequence ID" value="EMS15356.1"/>
    <property type="molecule type" value="Genomic_DNA"/>
</dbReference>
<evidence type="ECO:0000313" key="1">
    <source>
        <dbReference type="EMBL" id="EMS15356.1"/>
    </source>
</evidence>
<proteinExistence type="predicted"/>
<name>M7WBR9_ENTHI</name>
<reference evidence="1 2" key="1">
    <citation type="submission" date="2013-01" db="EMBL/GenBank/DDBJ databases">
        <authorList>
            <person name="Inman J."/>
            <person name="Zafar N."/>
            <person name="Lorenzi H."/>
            <person name="Caler E."/>
        </authorList>
    </citation>
    <scope>NUCLEOTIDE SEQUENCE [LARGE SCALE GENOMIC DNA]</scope>
    <source>
        <strain evidence="1 2">HM-3:IMSS</strain>
    </source>
</reference>
<protein>
    <submittedName>
        <fullName evidence="1">Uncharacterized protein</fullName>
    </submittedName>
</protein>
<evidence type="ECO:0000313" key="2">
    <source>
        <dbReference type="Proteomes" id="UP000030780"/>
    </source>
</evidence>
<dbReference type="Proteomes" id="UP000030780">
    <property type="component" value="Unassembled WGS sequence"/>
</dbReference>
<dbReference type="VEuPathDB" id="AmoebaDB:KM1_101780"/>
<dbReference type="AlphaFoldDB" id="M7WBR9"/>
<sequence>MTNVLQYINARRIGERNKLVRIDVPENSEVVVKKEYQRLDTNTPPFCCQVEQ</sequence>
<gene>
    <name evidence="1" type="ORF">KM1_101780</name>
</gene>